<name>A0ABD1WVM5_9LAMI</name>
<sequence length="198" mass="22157">MSGDVTPSMPTTKDQQTASVNPVYDTRLDITPIQGNVTDPKEKPCCYTKDSIVRRINMLQSTHEKLVADHFILKFHSMNSLAEFGKSIIVGLEAVSDFGNANVRGNRAASQDKSDTQCIPLDDGLVLTEDDIRTIDATVELKGDYGIFVVKYAEYIFMKKINKMPNDFDTGLARHNMNVQLFKYSMEKPDIRLSGISK</sequence>
<gene>
    <name evidence="1" type="ORF">Fot_05954</name>
</gene>
<proteinExistence type="predicted"/>
<accession>A0ABD1WVM5</accession>
<dbReference type="AlphaFoldDB" id="A0ABD1WVM5"/>
<dbReference type="EMBL" id="JBFOLJ010000002">
    <property type="protein sequence ID" value="KAL2552335.1"/>
    <property type="molecule type" value="Genomic_DNA"/>
</dbReference>
<evidence type="ECO:0000313" key="2">
    <source>
        <dbReference type="Proteomes" id="UP001604277"/>
    </source>
</evidence>
<reference evidence="2" key="1">
    <citation type="submission" date="2024-07" db="EMBL/GenBank/DDBJ databases">
        <title>Two chromosome-level genome assemblies of Korean endemic species Abeliophyllum distichum and Forsythia ovata (Oleaceae).</title>
        <authorList>
            <person name="Jang H."/>
        </authorList>
    </citation>
    <scope>NUCLEOTIDE SEQUENCE [LARGE SCALE GENOMIC DNA]</scope>
</reference>
<protein>
    <submittedName>
        <fullName evidence="1">Uncharacterized protein</fullName>
    </submittedName>
</protein>
<comment type="caution">
    <text evidence="1">The sequence shown here is derived from an EMBL/GenBank/DDBJ whole genome shotgun (WGS) entry which is preliminary data.</text>
</comment>
<organism evidence="1 2">
    <name type="scientific">Forsythia ovata</name>
    <dbReference type="NCBI Taxonomy" id="205694"/>
    <lineage>
        <taxon>Eukaryota</taxon>
        <taxon>Viridiplantae</taxon>
        <taxon>Streptophyta</taxon>
        <taxon>Embryophyta</taxon>
        <taxon>Tracheophyta</taxon>
        <taxon>Spermatophyta</taxon>
        <taxon>Magnoliopsida</taxon>
        <taxon>eudicotyledons</taxon>
        <taxon>Gunneridae</taxon>
        <taxon>Pentapetalae</taxon>
        <taxon>asterids</taxon>
        <taxon>lamiids</taxon>
        <taxon>Lamiales</taxon>
        <taxon>Oleaceae</taxon>
        <taxon>Forsythieae</taxon>
        <taxon>Forsythia</taxon>
    </lineage>
</organism>
<evidence type="ECO:0000313" key="1">
    <source>
        <dbReference type="EMBL" id="KAL2552335.1"/>
    </source>
</evidence>
<keyword evidence="2" id="KW-1185">Reference proteome</keyword>
<dbReference type="Proteomes" id="UP001604277">
    <property type="component" value="Unassembled WGS sequence"/>
</dbReference>